<proteinExistence type="predicted"/>
<dbReference type="Proteomes" id="UP000183832">
    <property type="component" value="Unassembled WGS sequence"/>
</dbReference>
<reference evidence="2 3" key="1">
    <citation type="submission" date="2015-04" db="EMBL/GenBank/DDBJ databases">
        <authorList>
            <person name="Syromyatnikov M.Y."/>
            <person name="Popov V.N."/>
        </authorList>
    </citation>
    <scope>NUCLEOTIDE SEQUENCE [LARGE SCALE GENOMIC DNA]</scope>
</reference>
<dbReference type="EMBL" id="CVRI01000047">
    <property type="protein sequence ID" value="CRK97975.1"/>
    <property type="molecule type" value="Genomic_DNA"/>
</dbReference>
<evidence type="ECO:0000313" key="3">
    <source>
        <dbReference type="Proteomes" id="UP000183832"/>
    </source>
</evidence>
<evidence type="ECO:0000313" key="2">
    <source>
        <dbReference type="EMBL" id="CRK97975.1"/>
    </source>
</evidence>
<organism evidence="2 3">
    <name type="scientific">Clunio marinus</name>
    <dbReference type="NCBI Taxonomy" id="568069"/>
    <lineage>
        <taxon>Eukaryota</taxon>
        <taxon>Metazoa</taxon>
        <taxon>Ecdysozoa</taxon>
        <taxon>Arthropoda</taxon>
        <taxon>Hexapoda</taxon>
        <taxon>Insecta</taxon>
        <taxon>Pterygota</taxon>
        <taxon>Neoptera</taxon>
        <taxon>Endopterygota</taxon>
        <taxon>Diptera</taxon>
        <taxon>Nematocera</taxon>
        <taxon>Chironomoidea</taxon>
        <taxon>Chironomidae</taxon>
        <taxon>Clunio</taxon>
    </lineage>
</organism>
<dbReference type="AlphaFoldDB" id="A0A1J1ICG1"/>
<protein>
    <submittedName>
        <fullName evidence="2">CLUMA_CG011347, isoform A</fullName>
    </submittedName>
</protein>
<keyword evidence="1" id="KW-0812">Transmembrane</keyword>
<evidence type="ECO:0000256" key="1">
    <source>
        <dbReference type="SAM" id="Phobius"/>
    </source>
</evidence>
<keyword evidence="1" id="KW-0472">Membrane</keyword>
<accession>A0A1J1ICG1</accession>
<gene>
    <name evidence="2" type="ORF">CLUMA_CG011347</name>
</gene>
<name>A0A1J1ICG1_9DIPT</name>
<keyword evidence="1" id="KW-1133">Transmembrane helix</keyword>
<keyword evidence="3" id="KW-1185">Reference proteome</keyword>
<sequence length="90" mass="10494">MYLYLNRNAGKKAKQRMILTHRKLYFRVILLSSFTGLQINLTGHAIFLSGDYRMESRRDFQSMGLETCVKITAFDDILAKKLILQMQCES</sequence>
<feature type="transmembrane region" description="Helical" evidence="1">
    <location>
        <begin position="24"/>
        <end position="47"/>
    </location>
</feature>